<evidence type="ECO:0000313" key="3">
    <source>
        <dbReference type="Proteomes" id="UP000515140"/>
    </source>
</evidence>
<dbReference type="Gene3D" id="3.80.10.10">
    <property type="entry name" value="Ribonuclease Inhibitor"/>
    <property type="match status" value="2"/>
</dbReference>
<keyword evidence="2" id="KW-0677">Repeat</keyword>
<dbReference type="Proteomes" id="UP000515140">
    <property type="component" value="Unplaced"/>
</dbReference>
<protein>
    <submittedName>
        <fullName evidence="4">NACHT, LRR and PYD domains-containing protein 12-like</fullName>
    </submittedName>
</protein>
<evidence type="ECO:0000256" key="1">
    <source>
        <dbReference type="ARBA" id="ARBA00022614"/>
    </source>
</evidence>
<dbReference type="GeneID" id="110197838"/>
<organism evidence="3 4">
    <name type="scientific">Phascolarctos cinereus</name>
    <name type="common">Koala</name>
    <dbReference type="NCBI Taxonomy" id="38626"/>
    <lineage>
        <taxon>Eukaryota</taxon>
        <taxon>Metazoa</taxon>
        <taxon>Chordata</taxon>
        <taxon>Craniata</taxon>
        <taxon>Vertebrata</taxon>
        <taxon>Euteleostomi</taxon>
        <taxon>Mammalia</taxon>
        <taxon>Metatheria</taxon>
        <taxon>Diprotodontia</taxon>
        <taxon>Phascolarctidae</taxon>
        <taxon>Phascolarctos</taxon>
    </lineage>
</organism>
<keyword evidence="1" id="KW-0433">Leucine-rich repeat</keyword>
<dbReference type="KEGG" id="pcw:110197838"/>
<dbReference type="RefSeq" id="XP_020827538.1">
    <property type="nucleotide sequence ID" value="XM_020971879.1"/>
</dbReference>
<dbReference type="PANTHER" id="PTHR24106">
    <property type="entry name" value="NACHT, LRR AND CARD DOMAINS-CONTAINING"/>
    <property type="match status" value="1"/>
</dbReference>
<dbReference type="InterPro" id="IPR051261">
    <property type="entry name" value="NLR"/>
</dbReference>
<sequence length="284" mass="31138">MVCEKRPTTLHSCRLLNCWLTSDFAGSLSCAFSMSWTLTRLDLSYNPLEDQGAALLFRVLEHPSCKLESLCRALSEEMPITEESCEGLGSVLGISQTLQWLDLSFNALGDHGMGLPCGGLRQANCQWKTLSLANCRLTPAGGPSISSVLSASSSIEFLFLSGNDLEDMGIQKLCQGLIHPNCKVQELKIQMCGLTWLGCEALASALRCCPSLRQLDLSDSSLGEEGSKWLCRGLRQPSCQLQRFRLFRFVLSEAAKAELAAVARVKPGLEISYNNNWTGFAELF</sequence>
<reference evidence="4" key="1">
    <citation type="submission" date="2025-08" db="UniProtKB">
        <authorList>
            <consortium name="RefSeq"/>
        </authorList>
    </citation>
    <scope>IDENTIFICATION</scope>
    <source>
        <tissue evidence="4">Spleen</tissue>
    </source>
</reference>
<dbReference type="Pfam" id="PF13516">
    <property type="entry name" value="LRR_6"/>
    <property type="match status" value="2"/>
</dbReference>
<gene>
    <name evidence="4" type="primary">LOC110197838</name>
</gene>
<evidence type="ECO:0000313" key="4">
    <source>
        <dbReference type="RefSeq" id="XP_020827538.1"/>
    </source>
</evidence>
<dbReference type="InParanoid" id="A0A6P5J2I8"/>
<dbReference type="InterPro" id="IPR001611">
    <property type="entry name" value="Leu-rich_rpt"/>
</dbReference>
<dbReference type="SUPFAM" id="SSF52047">
    <property type="entry name" value="RNI-like"/>
    <property type="match status" value="1"/>
</dbReference>
<accession>A0A6P5J2I8</accession>
<dbReference type="InterPro" id="IPR032675">
    <property type="entry name" value="LRR_dom_sf"/>
</dbReference>
<name>A0A6P5J2I8_PHACI</name>
<proteinExistence type="predicted"/>
<dbReference type="SMART" id="SM00368">
    <property type="entry name" value="LRR_RI"/>
    <property type="match status" value="6"/>
</dbReference>
<keyword evidence="3" id="KW-1185">Reference proteome</keyword>
<dbReference type="AlphaFoldDB" id="A0A6P5J2I8"/>
<evidence type="ECO:0000256" key="2">
    <source>
        <dbReference type="ARBA" id="ARBA00022737"/>
    </source>
</evidence>